<dbReference type="EMBL" id="JBHSLN010000016">
    <property type="protein sequence ID" value="MFC5296795.1"/>
    <property type="molecule type" value="Genomic_DNA"/>
</dbReference>
<proteinExistence type="predicted"/>
<evidence type="ECO:0000313" key="2">
    <source>
        <dbReference type="EMBL" id="MFC5296795.1"/>
    </source>
</evidence>
<protein>
    <submittedName>
        <fullName evidence="2">Uncharacterized protein</fullName>
    </submittedName>
</protein>
<dbReference type="GeneID" id="303295504"/>
<keyword evidence="3" id="KW-1185">Reference proteome</keyword>
<feature type="region of interest" description="Disordered" evidence="1">
    <location>
        <begin position="1"/>
        <end position="22"/>
    </location>
</feature>
<sequence length="59" mass="6123">AIKVDSFGSTNGSERAGGDDAAHSENVLEHCDRFFADLCGGGPDERCGEELSPIHDSSG</sequence>
<dbReference type="RefSeq" id="WP_343921863.1">
    <property type="nucleotide sequence ID" value="NZ_BAAAIR010000003.1"/>
</dbReference>
<name>A0ABW0FG09_9MICO</name>
<reference evidence="3" key="1">
    <citation type="journal article" date="2019" name="Int. J. Syst. Evol. Microbiol.">
        <title>The Global Catalogue of Microorganisms (GCM) 10K type strain sequencing project: providing services to taxonomists for standard genome sequencing and annotation.</title>
        <authorList>
            <consortium name="The Broad Institute Genomics Platform"/>
            <consortium name="The Broad Institute Genome Sequencing Center for Infectious Disease"/>
            <person name="Wu L."/>
            <person name="Ma J."/>
        </authorList>
    </citation>
    <scope>NUCLEOTIDE SEQUENCE [LARGE SCALE GENOMIC DNA]</scope>
    <source>
        <strain evidence="3">CGMCC 1.16455</strain>
    </source>
</reference>
<accession>A0ABW0FG09</accession>
<dbReference type="Proteomes" id="UP001595937">
    <property type="component" value="Unassembled WGS sequence"/>
</dbReference>
<comment type="caution">
    <text evidence="2">The sequence shown here is derived from an EMBL/GenBank/DDBJ whole genome shotgun (WGS) entry which is preliminary data.</text>
</comment>
<evidence type="ECO:0000313" key="3">
    <source>
        <dbReference type="Proteomes" id="UP001595937"/>
    </source>
</evidence>
<feature type="non-terminal residue" evidence="2">
    <location>
        <position position="1"/>
    </location>
</feature>
<organism evidence="2 3">
    <name type="scientific">Brachybacterium tyrofermentans</name>
    <dbReference type="NCBI Taxonomy" id="47848"/>
    <lineage>
        <taxon>Bacteria</taxon>
        <taxon>Bacillati</taxon>
        <taxon>Actinomycetota</taxon>
        <taxon>Actinomycetes</taxon>
        <taxon>Micrococcales</taxon>
        <taxon>Dermabacteraceae</taxon>
        <taxon>Brachybacterium</taxon>
    </lineage>
</organism>
<gene>
    <name evidence="2" type="ORF">ACFPK8_04675</name>
</gene>
<evidence type="ECO:0000256" key="1">
    <source>
        <dbReference type="SAM" id="MobiDB-lite"/>
    </source>
</evidence>